<dbReference type="EMBL" id="JBIAZU010000004">
    <property type="protein sequence ID" value="MFF5292851.1"/>
    <property type="molecule type" value="Genomic_DNA"/>
</dbReference>
<keyword evidence="1" id="KW-0472">Membrane</keyword>
<reference evidence="2 3" key="1">
    <citation type="submission" date="2024-10" db="EMBL/GenBank/DDBJ databases">
        <title>The Natural Products Discovery Center: Release of the First 8490 Sequenced Strains for Exploring Actinobacteria Biosynthetic Diversity.</title>
        <authorList>
            <person name="Kalkreuter E."/>
            <person name="Kautsar S.A."/>
            <person name="Yang D."/>
            <person name="Bader C.D."/>
            <person name="Teijaro C.N."/>
            <person name="Fluegel L."/>
            <person name="Davis C.M."/>
            <person name="Simpson J.R."/>
            <person name="Lauterbach L."/>
            <person name="Steele A.D."/>
            <person name="Gui C."/>
            <person name="Meng S."/>
            <person name="Li G."/>
            <person name="Viehrig K."/>
            <person name="Ye F."/>
            <person name="Su P."/>
            <person name="Kiefer A.F."/>
            <person name="Nichols A."/>
            <person name="Cepeda A.J."/>
            <person name="Yan W."/>
            <person name="Fan B."/>
            <person name="Jiang Y."/>
            <person name="Adhikari A."/>
            <person name="Zheng C.-J."/>
            <person name="Schuster L."/>
            <person name="Cowan T.M."/>
            <person name="Smanski M.J."/>
            <person name="Chevrette M.G."/>
            <person name="De Carvalho L.P.S."/>
            <person name="Shen B."/>
        </authorList>
    </citation>
    <scope>NUCLEOTIDE SEQUENCE [LARGE SCALE GENOMIC DNA]</scope>
    <source>
        <strain evidence="2 3">NPDC000087</strain>
    </source>
</reference>
<feature type="transmembrane region" description="Helical" evidence="1">
    <location>
        <begin position="65"/>
        <end position="91"/>
    </location>
</feature>
<dbReference type="RefSeq" id="WP_020512705.1">
    <property type="nucleotide sequence ID" value="NZ_JBIAZU010000004.1"/>
</dbReference>
<protein>
    <submittedName>
        <fullName evidence="2">DUF1269 domain-containing protein</fullName>
    </submittedName>
</protein>
<keyword evidence="1" id="KW-0812">Transmembrane</keyword>
<evidence type="ECO:0000313" key="3">
    <source>
        <dbReference type="Proteomes" id="UP001602245"/>
    </source>
</evidence>
<dbReference type="Proteomes" id="UP001602245">
    <property type="component" value="Unassembled WGS sequence"/>
</dbReference>
<evidence type="ECO:0000313" key="2">
    <source>
        <dbReference type="EMBL" id="MFF5292851.1"/>
    </source>
</evidence>
<dbReference type="Pfam" id="PF06897">
    <property type="entry name" value="DUF1269"/>
    <property type="match status" value="1"/>
</dbReference>
<comment type="caution">
    <text evidence="2">The sequence shown here is derived from an EMBL/GenBank/DDBJ whole genome shotgun (WGS) entry which is preliminary data.</text>
</comment>
<name>A0ABW6WIY1_9ACTN</name>
<proteinExistence type="predicted"/>
<gene>
    <name evidence="2" type="ORF">ACFY35_25695</name>
</gene>
<dbReference type="InterPro" id="IPR009200">
    <property type="entry name" value="DUF1269_membrane"/>
</dbReference>
<keyword evidence="3" id="KW-1185">Reference proteome</keyword>
<organism evidence="2 3">
    <name type="scientific">Paractinoplanes globisporus</name>
    <dbReference type="NCBI Taxonomy" id="113565"/>
    <lineage>
        <taxon>Bacteria</taxon>
        <taxon>Bacillati</taxon>
        <taxon>Actinomycetota</taxon>
        <taxon>Actinomycetes</taxon>
        <taxon>Micromonosporales</taxon>
        <taxon>Micromonosporaceae</taxon>
        <taxon>Paractinoplanes</taxon>
    </lineage>
</organism>
<sequence>MTTFTVWKFDNPDGAQHASEQLKDAQAEQLVKVLDHAVVTWPQGASKPEMHHGRDTVWHGAGWGALWGLLAGTLFLVPVIGGAVGAAIGALSKATEGAGISKEQLETIRTQITEGTSALFLVTDEGNLDRLGERFHGFGEHSKLIDTNLTDGEREILLETFGGGHKNPQPY</sequence>
<evidence type="ECO:0000256" key="1">
    <source>
        <dbReference type="SAM" id="Phobius"/>
    </source>
</evidence>
<accession>A0ABW6WIY1</accession>
<keyword evidence="1" id="KW-1133">Transmembrane helix</keyword>